<evidence type="ECO:0000313" key="4">
    <source>
        <dbReference type="EMBL" id="NLR63330.1"/>
    </source>
</evidence>
<dbReference type="InterPro" id="IPR012373">
    <property type="entry name" value="Ferrdict_sens_TM"/>
</dbReference>
<protein>
    <submittedName>
        <fullName evidence="4">DUF4974 domain-containing protein</fullName>
    </submittedName>
</protein>
<dbReference type="EMBL" id="JABAIA010000001">
    <property type="protein sequence ID" value="NLR63330.1"/>
    <property type="molecule type" value="Genomic_DNA"/>
</dbReference>
<dbReference type="Pfam" id="PF04773">
    <property type="entry name" value="FecR"/>
    <property type="match status" value="1"/>
</dbReference>
<organism evidence="4 5">
    <name type="scientific">Chitinophaga varians</name>
    <dbReference type="NCBI Taxonomy" id="2202339"/>
    <lineage>
        <taxon>Bacteria</taxon>
        <taxon>Pseudomonadati</taxon>
        <taxon>Bacteroidota</taxon>
        <taxon>Chitinophagia</taxon>
        <taxon>Chitinophagales</taxon>
        <taxon>Chitinophagaceae</taxon>
        <taxon>Chitinophaga</taxon>
    </lineage>
</organism>
<dbReference type="InterPro" id="IPR006860">
    <property type="entry name" value="FecR"/>
</dbReference>
<evidence type="ECO:0000256" key="1">
    <source>
        <dbReference type="SAM" id="Phobius"/>
    </source>
</evidence>
<name>A0A847RB89_9BACT</name>
<comment type="caution">
    <text evidence="4">The sequence shown here is derived from an EMBL/GenBank/DDBJ whole genome shotgun (WGS) entry which is preliminary data.</text>
</comment>
<dbReference type="GO" id="GO:0016989">
    <property type="term" value="F:sigma factor antagonist activity"/>
    <property type="evidence" value="ECO:0007669"/>
    <property type="project" value="TreeGrafter"/>
</dbReference>
<keyword evidence="5" id="KW-1185">Reference proteome</keyword>
<dbReference type="PANTHER" id="PTHR30273:SF2">
    <property type="entry name" value="PROTEIN FECR"/>
    <property type="match status" value="1"/>
</dbReference>
<evidence type="ECO:0000259" key="2">
    <source>
        <dbReference type="Pfam" id="PF04773"/>
    </source>
</evidence>
<feature type="domain" description="FecR protein" evidence="2">
    <location>
        <begin position="126"/>
        <end position="218"/>
    </location>
</feature>
<keyword evidence="1" id="KW-0472">Membrane</keyword>
<dbReference type="RefSeq" id="WP_168869333.1">
    <property type="nucleotide sequence ID" value="NZ_JABAIA010000001.1"/>
</dbReference>
<dbReference type="InterPro" id="IPR032508">
    <property type="entry name" value="FecR_C"/>
</dbReference>
<dbReference type="Pfam" id="PF16344">
    <property type="entry name" value="FecR_C"/>
    <property type="match status" value="1"/>
</dbReference>
<evidence type="ECO:0000259" key="3">
    <source>
        <dbReference type="Pfam" id="PF16344"/>
    </source>
</evidence>
<dbReference type="PIRSF" id="PIRSF018266">
    <property type="entry name" value="FecR"/>
    <property type="match status" value="1"/>
</dbReference>
<reference evidence="4 5" key="1">
    <citation type="submission" date="2020-04" db="EMBL/GenBank/DDBJ databases">
        <authorList>
            <person name="Yin C."/>
        </authorList>
    </citation>
    <scope>NUCLEOTIDE SEQUENCE [LARGE SCALE GENOMIC DNA]</scope>
    <source>
        <strain evidence="4 5">Ae27</strain>
    </source>
</reference>
<dbReference type="Proteomes" id="UP000570474">
    <property type="component" value="Unassembled WGS sequence"/>
</dbReference>
<feature type="domain" description="Protein FecR C-terminal" evidence="3">
    <location>
        <begin position="263"/>
        <end position="330"/>
    </location>
</feature>
<sequence length="332" mass="37111">MELPDNIKAIIINRLRGVISPEEAATLEEWQQQHAVDDEALDHYHRIWTESSSTVRQPHFDTAKGWQRVDQRLKDTGIVEPGEVRTAGLRRYWGLAAAAAAAIVIMIAGYWMFFQPTTQQQITWSKVVTADATNKYVKLPDSTLVLLRKGATITYSAGFGQNDRLLTLTGDAFFDVASHENIPFRIQTEKTVVQVLGTSFVVNSNAGADRVVVVTGKVLFTDKSKPENQCIVSAKEQVSFMGDTFVKKNVSDSNYLAWQTGTLRFTNTPLKEVVKELSAYYGTAVNVNDTLKTGSVKVTASFREQPLKEVLEEITVITGLHYRQQQDSMVIY</sequence>
<keyword evidence="1" id="KW-0812">Transmembrane</keyword>
<dbReference type="Gene3D" id="2.60.120.1440">
    <property type="match status" value="1"/>
</dbReference>
<dbReference type="Gene3D" id="3.55.50.30">
    <property type="match status" value="1"/>
</dbReference>
<proteinExistence type="predicted"/>
<feature type="transmembrane region" description="Helical" evidence="1">
    <location>
        <begin position="92"/>
        <end position="113"/>
    </location>
</feature>
<accession>A0A847RB89</accession>
<dbReference type="AlphaFoldDB" id="A0A847RB89"/>
<dbReference type="PANTHER" id="PTHR30273">
    <property type="entry name" value="PERIPLASMIC SIGNAL SENSOR AND SIGMA FACTOR ACTIVATOR FECR-RELATED"/>
    <property type="match status" value="1"/>
</dbReference>
<gene>
    <name evidence="4" type="ORF">HGH92_03340</name>
</gene>
<evidence type="ECO:0000313" key="5">
    <source>
        <dbReference type="Proteomes" id="UP000570474"/>
    </source>
</evidence>
<keyword evidence="1" id="KW-1133">Transmembrane helix</keyword>